<organism evidence="1 2">
    <name type="scientific">Diversispora epigaea</name>
    <dbReference type="NCBI Taxonomy" id="1348612"/>
    <lineage>
        <taxon>Eukaryota</taxon>
        <taxon>Fungi</taxon>
        <taxon>Fungi incertae sedis</taxon>
        <taxon>Mucoromycota</taxon>
        <taxon>Glomeromycotina</taxon>
        <taxon>Glomeromycetes</taxon>
        <taxon>Diversisporales</taxon>
        <taxon>Diversisporaceae</taxon>
        <taxon>Diversispora</taxon>
    </lineage>
</organism>
<keyword evidence="2" id="KW-1185">Reference proteome</keyword>
<comment type="caution">
    <text evidence="1">The sequence shown here is derived from an EMBL/GenBank/DDBJ whole genome shotgun (WGS) entry which is preliminary data.</text>
</comment>
<sequence>MINRHGNSWKQRNVPYYRDEFIIIIKGVEFFVCRFDGDATFETTGCRVQEKSGIIEDKTYMRPMYGTDLGRLVYPWLHIIYPIYPYLIDIFYVLYSFYYYYLNNINLPKYSYFPALVITCIF</sequence>
<evidence type="ECO:0000313" key="1">
    <source>
        <dbReference type="EMBL" id="RHZ65028.1"/>
    </source>
</evidence>
<gene>
    <name evidence="1" type="ORF">Glove_319g163</name>
</gene>
<proteinExistence type="predicted"/>
<protein>
    <submittedName>
        <fullName evidence="1">Uncharacterized protein</fullName>
    </submittedName>
</protein>
<accession>A0A397HSS3</accession>
<evidence type="ECO:0000313" key="2">
    <source>
        <dbReference type="Proteomes" id="UP000266861"/>
    </source>
</evidence>
<reference evidence="1 2" key="1">
    <citation type="submission" date="2018-08" db="EMBL/GenBank/DDBJ databases">
        <title>Genome and evolution of the arbuscular mycorrhizal fungus Diversispora epigaea (formerly Glomus versiforme) and its bacterial endosymbionts.</title>
        <authorList>
            <person name="Sun X."/>
            <person name="Fei Z."/>
            <person name="Harrison M."/>
        </authorList>
    </citation>
    <scope>NUCLEOTIDE SEQUENCE [LARGE SCALE GENOMIC DNA]</scope>
    <source>
        <strain evidence="1 2">IT104</strain>
    </source>
</reference>
<dbReference type="Proteomes" id="UP000266861">
    <property type="component" value="Unassembled WGS sequence"/>
</dbReference>
<dbReference type="EMBL" id="PQFF01000291">
    <property type="protein sequence ID" value="RHZ65028.1"/>
    <property type="molecule type" value="Genomic_DNA"/>
</dbReference>
<name>A0A397HSS3_9GLOM</name>
<dbReference type="AlphaFoldDB" id="A0A397HSS3"/>